<evidence type="ECO:0008006" key="3">
    <source>
        <dbReference type="Google" id="ProtNLM"/>
    </source>
</evidence>
<proteinExistence type="predicted"/>
<dbReference type="EMBL" id="NASZ01000004">
    <property type="protein sequence ID" value="MBD0724467.1"/>
    <property type="molecule type" value="Genomic_DNA"/>
</dbReference>
<sequence>MAIVIKFKHLGFSRAKYHEVIKQLENAGQGNPVGRFYHVCYGSDNEVDILDVWDNMEDFNAFGKTLIPILAAMDVQLGEPDIQEIFGVIIG</sequence>
<reference evidence="1 2" key="1">
    <citation type="journal article" date="2020" name="Microbiol. Res.">
        <title>Flavobacterium pokkalii sp. nov., a novel plant growth promoting native rhizobacteria isolated from pokkali rice grown in coastal saline affected agricultural regions of southern India, Kerala.</title>
        <authorList>
            <person name="Menon R.R."/>
            <person name="Kumari S."/>
            <person name="Viver T."/>
            <person name="Rameshkumar N."/>
        </authorList>
    </citation>
    <scope>NUCLEOTIDE SEQUENCE [LARGE SCALE GENOMIC DNA]</scope>
    <source>
        <strain evidence="1 2">L1I52</strain>
    </source>
</reference>
<dbReference type="Proteomes" id="UP000661715">
    <property type="component" value="Unassembled WGS sequence"/>
</dbReference>
<accession>A0ABR7UPF1</accession>
<name>A0ABR7UPF1_9FLAO</name>
<keyword evidence="2" id="KW-1185">Reference proteome</keyword>
<dbReference type="RefSeq" id="WP_055093352.1">
    <property type="nucleotide sequence ID" value="NZ_NASZ01000004.1"/>
</dbReference>
<gene>
    <name evidence="1" type="ORF">B6A10_04675</name>
</gene>
<evidence type="ECO:0000313" key="1">
    <source>
        <dbReference type="EMBL" id="MBD0724467.1"/>
    </source>
</evidence>
<evidence type="ECO:0000313" key="2">
    <source>
        <dbReference type="Proteomes" id="UP000661715"/>
    </source>
</evidence>
<comment type="caution">
    <text evidence="1">The sequence shown here is derived from an EMBL/GenBank/DDBJ whole genome shotgun (WGS) entry which is preliminary data.</text>
</comment>
<organism evidence="1 2">
    <name type="scientific">Flavobacterium pokkalii</name>
    <dbReference type="NCBI Taxonomy" id="1940408"/>
    <lineage>
        <taxon>Bacteria</taxon>
        <taxon>Pseudomonadati</taxon>
        <taxon>Bacteroidota</taxon>
        <taxon>Flavobacteriia</taxon>
        <taxon>Flavobacteriales</taxon>
        <taxon>Flavobacteriaceae</taxon>
        <taxon>Flavobacterium</taxon>
    </lineage>
</organism>
<protein>
    <recommendedName>
        <fullName evidence="3">ABM domain-containing protein</fullName>
    </recommendedName>
</protein>